<dbReference type="Proteomes" id="UP000030764">
    <property type="component" value="Unassembled WGS sequence"/>
</dbReference>
<accession>A0A085N1G6</accession>
<dbReference type="Proteomes" id="UP000030758">
    <property type="component" value="Unassembled WGS sequence"/>
</dbReference>
<dbReference type="EMBL" id="KL367576">
    <property type="protein sequence ID" value="KFD63312.1"/>
    <property type="molecule type" value="Genomic_DNA"/>
</dbReference>
<dbReference type="EMBL" id="KL363234">
    <property type="protein sequence ID" value="KFD51911.1"/>
    <property type="molecule type" value="Genomic_DNA"/>
</dbReference>
<gene>
    <name evidence="1" type="ORF">M513_07240</name>
    <name evidence="2" type="ORF">M514_07240</name>
</gene>
<dbReference type="AlphaFoldDB" id="A0A085N1G6"/>
<evidence type="ECO:0000313" key="3">
    <source>
        <dbReference type="Proteomes" id="UP000030764"/>
    </source>
</evidence>
<proteinExistence type="predicted"/>
<evidence type="ECO:0000313" key="1">
    <source>
        <dbReference type="EMBL" id="KFD51911.1"/>
    </source>
</evidence>
<evidence type="ECO:0000313" key="2">
    <source>
        <dbReference type="EMBL" id="KFD63312.1"/>
    </source>
</evidence>
<protein>
    <submittedName>
        <fullName evidence="2">Uncharacterized protein</fullName>
    </submittedName>
</protein>
<keyword evidence="3" id="KW-1185">Reference proteome</keyword>
<reference evidence="2 3" key="1">
    <citation type="journal article" date="2014" name="Nat. Genet.">
        <title>Genome and transcriptome of the porcine whipworm Trichuris suis.</title>
        <authorList>
            <person name="Jex A.R."/>
            <person name="Nejsum P."/>
            <person name="Schwarz E.M."/>
            <person name="Hu L."/>
            <person name="Young N.D."/>
            <person name="Hall R.S."/>
            <person name="Korhonen P.K."/>
            <person name="Liao S."/>
            <person name="Thamsborg S."/>
            <person name="Xia J."/>
            <person name="Xu P."/>
            <person name="Wang S."/>
            <person name="Scheerlinck J.P."/>
            <person name="Hofmann A."/>
            <person name="Sternberg P.W."/>
            <person name="Wang J."/>
            <person name="Gasser R.B."/>
        </authorList>
    </citation>
    <scope>NUCLEOTIDE SEQUENCE [LARGE SCALE GENOMIC DNA]</scope>
    <source>
        <strain evidence="2">DCEP-RM93F</strain>
        <strain evidence="1">DCEP-RM93M</strain>
    </source>
</reference>
<organism evidence="2">
    <name type="scientific">Trichuris suis</name>
    <name type="common">pig whipworm</name>
    <dbReference type="NCBI Taxonomy" id="68888"/>
    <lineage>
        <taxon>Eukaryota</taxon>
        <taxon>Metazoa</taxon>
        <taxon>Ecdysozoa</taxon>
        <taxon>Nematoda</taxon>
        <taxon>Enoplea</taxon>
        <taxon>Dorylaimia</taxon>
        <taxon>Trichinellida</taxon>
        <taxon>Trichuridae</taxon>
        <taxon>Trichuris</taxon>
    </lineage>
</organism>
<name>A0A085N1G6_9BILA</name>
<sequence length="114" mass="12785">MQLSRYTTMHDHIPRRLTKTRSSSSAGNHCYIRSIPQTAPSDYHLFASAQHACLAGISKTMRSSKIGWFNSLGQRPPLLRVWYPAAAKGLLIVREVILNQTVLLRPGLASNQNR</sequence>